<keyword evidence="3" id="KW-1185">Reference proteome</keyword>
<dbReference type="EMBL" id="BPFH01000002">
    <property type="protein sequence ID" value="GIT94831.1"/>
    <property type="molecule type" value="Genomic_DNA"/>
</dbReference>
<evidence type="ECO:0000313" key="3">
    <source>
        <dbReference type="Proteomes" id="UP000786693"/>
    </source>
</evidence>
<gene>
    <name evidence="2" type="ORF">JANAI62_14540</name>
</gene>
<evidence type="ECO:0000313" key="2">
    <source>
        <dbReference type="EMBL" id="GIT94831.1"/>
    </source>
</evidence>
<sequence>MTRIPEVRYIDFTTLIDLLGGGLDDMKPQAPTKVAHPARTPANDGTADAA</sequence>
<feature type="region of interest" description="Disordered" evidence="1">
    <location>
        <begin position="28"/>
        <end position="50"/>
    </location>
</feature>
<name>A0ABQ4NKG7_9RHOB</name>
<organism evidence="2 3">
    <name type="scientific">Jannaschia pagri</name>
    <dbReference type="NCBI Taxonomy" id="2829797"/>
    <lineage>
        <taxon>Bacteria</taxon>
        <taxon>Pseudomonadati</taxon>
        <taxon>Pseudomonadota</taxon>
        <taxon>Alphaproteobacteria</taxon>
        <taxon>Rhodobacterales</taxon>
        <taxon>Roseobacteraceae</taxon>
        <taxon>Jannaschia</taxon>
    </lineage>
</organism>
<dbReference type="RefSeq" id="WP_220748330.1">
    <property type="nucleotide sequence ID" value="NZ_BPFH01000002.1"/>
</dbReference>
<reference evidence="2 3" key="1">
    <citation type="submission" date="2021-05" db="EMBL/GenBank/DDBJ databases">
        <title>Bacteria Genome sequencing.</title>
        <authorList>
            <person name="Takabe Y."/>
            <person name="Nakajima Y."/>
            <person name="Suzuki S."/>
            <person name="Shiozaki T."/>
        </authorList>
    </citation>
    <scope>NUCLEOTIDE SEQUENCE [LARGE SCALE GENOMIC DNA]</scope>
    <source>
        <strain evidence="2 3">AI_62</strain>
    </source>
</reference>
<comment type="caution">
    <text evidence="2">The sequence shown here is derived from an EMBL/GenBank/DDBJ whole genome shotgun (WGS) entry which is preliminary data.</text>
</comment>
<proteinExistence type="predicted"/>
<evidence type="ECO:0000256" key="1">
    <source>
        <dbReference type="SAM" id="MobiDB-lite"/>
    </source>
</evidence>
<protein>
    <submittedName>
        <fullName evidence="2">Uncharacterized protein</fullName>
    </submittedName>
</protein>
<accession>A0ABQ4NKG7</accession>
<dbReference type="Proteomes" id="UP000786693">
    <property type="component" value="Unassembled WGS sequence"/>
</dbReference>